<proteinExistence type="predicted"/>
<keyword evidence="2" id="KW-1185">Reference proteome</keyword>
<dbReference type="HOGENOM" id="CLU_1102925_0_0_1"/>
<dbReference type="InParanoid" id="A0A067PSY8"/>
<accession>A0A067PSY8</accession>
<gene>
    <name evidence="1" type="ORF">JAAARDRAFT_194136</name>
</gene>
<sequence>MHPEYPTPWMFAELFLFRSAYYNAITTGAQYYQPAPCMAILHRFFCQEQPPAHDWSQMLGQFREACSPSSPYCWPPWSALRLWWESSDVCAGVRALLEATSLEEVDLIDSMREMEERYLAFKALPSLEIFPIDLPPVGLFRNPSDELQNDPYHELDHLVLAVCNLLMDGGSLTLLPGLPSELMSQLSKYTPNPAEPHFADGPIIRELKVLYTLKYQNLVNWCSCYLEKLASVSIAQEGYLTVPPHLERFPCG</sequence>
<evidence type="ECO:0000313" key="1">
    <source>
        <dbReference type="EMBL" id="KDQ56945.1"/>
    </source>
</evidence>
<organism evidence="1 2">
    <name type="scientific">Jaapia argillacea MUCL 33604</name>
    <dbReference type="NCBI Taxonomy" id="933084"/>
    <lineage>
        <taxon>Eukaryota</taxon>
        <taxon>Fungi</taxon>
        <taxon>Dikarya</taxon>
        <taxon>Basidiomycota</taxon>
        <taxon>Agaricomycotina</taxon>
        <taxon>Agaricomycetes</taxon>
        <taxon>Agaricomycetidae</taxon>
        <taxon>Jaapiales</taxon>
        <taxon>Jaapiaceae</taxon>
        <taxon>Jaapia</taxon>
    </lineage>
</organism>
<evidence type="ECO:0000313" key="2">
    <source>
        <dbReference type="Proteomes" id="UP000027265"/>
    </source>
</evidence>
<dbReference type="AlphaFoldDB" id="A0A067PSY8"/>
<dbReference type="EMBL" id="KL197720">
    <property type="protein sequence ID" value="KDQ56945.1"/>
    <property type="molecule type" value="Genomic_DNA"/>
</dbReference>
<protein>
    <submittedName>
        <fullName evidence="1">Uncharacterized protein</fullName>
    </submittedName>
</protein>
<name>A0A067PSY8_9AGAM</name>
<reference evidence="2" key="1">
    <citation type="journal article" date="2014" name="Proc. Natl. Acad. Sci. U.S.A.">
        <title>Extensive sampling of basidiomycete genomes demonstrates inadequacy of the white-rot/brown-rot paradigm for wood decay fungi.</title>
        <authorList>
            <person name="Riley R."/>
            <person name="Salamov A.A."/>
            <person name="Brown D.W."/>
            <person name="Nagy L.G."/>
            <person name="Floudas D."/>
            <person name="Held B.W."/>
            <person name="Levasseur A."/>
            <person name="Lombard V."/>
            <person name="Morin E."/>
            <person name="Otillar R."/>
            <person name="Lindquist E.A."/>
            <person name="Sun H."/>
            <person name="LaButti K.M."/>
            <person name="Schmutz J."/>
            <person name="Jabbour D."/>
            <person name="Luo H."/>
            <person name="Baker S.E."/>
            <person name="Pisabarro A.G."/>
            <person name="Walton J.D."/>
            <person name="Blanchette R.A."/>
            <person name="Henrissat B."/>
            <person name="Martin F."/>
            <person name="Cullen D."/>
            <person name="Hibbett D.S."/>
            <person name="Grigoriev I.V."/>
        </authorList>
    </citation>
    <scope>NUCLEOTIDE SEQUENCE [LARGE SCALE GENOMIC DNA]</scope>
    <source>
        <strain evidence="2">MUCL 33604</strain>
    </source>
</reference>
<dbReference type="Proteomes" id="UP000027265">
    <property type="component" value="Unassembled WGS sequence"/>
</dbReference>